<organism evidence="1 2">
    <name type="scientific">Bradyrhizobium nitroreducens</name>
    <dbReference type="NCBI Taxonomy" id="709803"/>
    <lineage>
        <taxon>Bacteria</taxon>
        <taxon>Pseudomonadati</taxon>
        <taxon>Pseudomonadota</taxon>
        <taxon>Alphaproteobacteria</taxon>
        <taxon>Hyphomicrobiales</taxon>
        <taxon>Nitrobacteraceae</taxon>
        <taxon>Bradyrhizobium</taxon>
    </lineage>
</organism>
<gene>
    <name evidence="1" type="ORF">TSA1_27535</name>
</gene>
<dbReference type="EMBL" id="LFJC01000003">
    <property type="protein sequence ID" value="PIT06336.1"/>
    <property type="molecule type" value="Genomic_DNA"/>
</dbReference>
<accession>A0A2M6UP39</accession>
<dbReference type="Proteomes" id="UP000228930">
    <property type="component" value="Unassembled WGS sequence"/>
</dbReference>
<reference evidence="1 2" key="1">
    <citation type="submission" date="2015-06" db="EMBL/GenBank/DDBJ databases">
        <title>Comparative genome analysis of nirS-carrying Bradyrhizobium sp. strains.</title>
        <authorList>
            <person name="Ishii S."/>
            <person name="Jang J."/>
            <person name="Nishizawa T."/>
            <person name="Senoo K."/>
        </authorList>
    </citation>
    <scope>NUCLEOTIDE SEQUENCE [LARGE SCALE GENOMIC DNA]</scope>
    <source>
        <strain evidence="1 2">TSA1</strain>
    </source>
</reference>
<dbReference type="AlphaFoldDB" id="A0A2M6UP39"/>
<proteinExistence type="predicted"/>
<name>A0A2M6UP39_9BRAD</name>
<comment type="caution">
    <text evidence="1">The sequence shown here is derived from an EMBL/GenBank/DDBJ whole genome shotgun (WGS) entry which is preliminary data.</text>
</comment>
<sequence length="70" mass="7635">MPKFDPELVFTMRTALEEAMTKVPSDLVTISTKAFLAECILKATAQGHTNYADLVTAATDHIQTIASMFS</sequence>
<evidence type="ECO:0000313" key="1">
    <source>
        <dbReference type="EMBL" id="PIT06336.1"/>
    </source>
</evidence>
<dbReference type="RefSeq" id="WP_100181376.1">
    <property type="nucleotide sequence ID" value="NZ_LFJC01000003.1"/>
</dbReference>
<keyword evidence="2" id="KW-1185">Reference proteome</keyword>
<protein>
    <submittedName>
        <fullName evidence="1">Uncharacterized protein</fullName>
    </submittedName>
</protein>
<evidence type="ECO:0000313" key="2">
    <source>
        <dbReference type="Proteomes" id="UP000228930"/>
    </source>
</evidence>